<evidence type="ECO:0000313" key="4">
    <source>
        <dbReference type="EMBL" id="KZZ89193.1"/>
    </source>
</evidence>
<protein>
    <submittedName>
        <fullName evidence="4">MFS monocarboxylate transporter</fullName>
    </submittedName>
</protein>
<keyword evidence="3" id="KW-0812">Transmembrane</keyword>
<dbReference type="InterPro" id="IPR050327">
    <property type="entry name" value="Proton-linked_MCT"/>
</dbReference>
<dbReference type="InterPro" id="IPR036259">
    <property type="entry name" value="MFS_trans_sf"/>
</dbReference>
<dbReference type="AlphaFoldDB" id="A0A162I6B2"/>
<comment type="similarity">
    <text evidence="2">Belongs to the major facilitator superfamily. Monocarboxylate porter (TC 2.A.1.13) family.</text>
</comment>
<feature type="transmembrane region" description="Helical" evidence="3">
    <location>
        <begin position="357"/>
        <end position="375"/>
    </location>
</feature>
<dbReference type="Proteomes" id="UP000078544">
    <property type="component" value="Unassembled WGS sequence"/>
</dbReference>
<dbReference type="Pfam" id="PF07690">
    <property type="entry name" value="MFS_1"/>
    <property type="match status" value="1"/>
</dbReference>
<proteinExistence type="inferred from homology"/>
<comment type="subcellular location">
    <subcellularLocation>
        <location evidence="1">Membrane</location>
        <topology evidence="1">Multi-pass membrane protein</topology>
    </subcellularLocation>
</comment>
<feature type="transmembrane region" description="Helical" evidence="3">
    <location>
        <begin position="93"/>
        <end position="111"/>
    </location>
</feature>
<evidence type="ECO:0000256" key="1">
    <source>
        <dbReference type="ARBA" id="ARBA00004141"/>
    </source>
</evidence>
<feature type="transmembrane region" description="Helical" evidence="3">
    <location>
        <begin position="156"/>
        <end position="175"/>
    </location>
</feature>
<dbReference type="SUPFAM" id="SSF103473">
    <property type="entry name" value="MFS general substrate transporter"/>
    <property type="match status" value="1"/>
</dbReference>
<dbReference type="GO" id="GO:0016020">
    <property type="term" value="C:membrane"/>
    <property type="evidence" value="ECO:0007669"/>
    <property type="project" value="UniProtKB-SubCell"/>
</dbReference>
<dbReference type="Gene3D" id="1.20.1250.20">
    <property type="entry name" value="MFS general substrate transporter like domains"/>
    <property type="match status" value="1"/>
</dbReference>
<accession>A0A162I6B2</accession>
<dbReference type="GO" id="GO:0022857">
    <property type="term" value="F:transmembrane transporter activity"/>
    <property type="evidence" value="ECO:0007669"/>
    <property type="project" value="InterPro"/>
</dbReference>
<feature type="transmembrane region" description="Helical" evidence="3">
    <location>
        <begin position="321"/>
        <end position="345"/>
    </location>
</feature>
<keyword evidence="3" id="KW-1133">Transmembrane helix</keyword>
<keyword evidence="3" id="KW-0472">Membrane</keyword>
<organism evidence="4 5">
    <name type="scientific">Moelleriella libera RCEF 2490</name>
    <dbReference type="NCBI Taxonomy" id="1081109"/>
    <lineage>
        <taxon>Eukaryota</taxon>
        <taxon>Fungi</taxon>
        <taxon>Dikarya</taxon>
        <taxon>Ascomycota</taxon>
        <taxon>Pezizomycotina</taxon>
        <taxon>Sordariomycetes</taxon>
        <taxon>Hypocreomycetidae</taxon>
        <taxon>Hypocreales</taxon>
        <taxon>Clavicipitaceae</taxon>
        <taxon>Moelleriella</taxon>
    </lineage>
</organism>
<evidence type="ECO:0000313" key="5">
    <source>
        <dbReference type="Proteomes" id="UP000078544"/>
    </source>
</evidence>
<feature type="transmembrane region" description="Helical" evidence="3">
    <location>
        <begin position="228"/>
        <end position="248"/>
    </location>
</feature>
<dbReference type="InterPro" id="IPR011701">
    <property type="entry name" value="MFS"/>
</dbReference>
<comment type="caution">
    <text evidence="4">The sequence shown here is derived from an EMBL/GenBank/DDBJ whole genome shotgun (WGS) entry which is preliminary data.</text>
</comment>
<evidence type="ECO:0000256" key="3">
    <source>
        <dbReference type="SAM" id="Phobius"/>
    </source>
</evidence>
<sequence>MSTKSPALVVDSTSQPALELQPSRGENGPQDFLTRLSTVERAYATPPPDGGFKAWSQVFGGHLVIFNTWGYMISFGIFQPHYAETLNTDPSQIAWIGSFQIFLVFLVGTFSGRAFDAGFIKTALVAGSILELAGIMASSEALVANITTYFSKKKSLAVSASACGGATGGMVFPLMAQQLIPRIGFAWTVRAMGLVVLCTSTLAFLLIKPRLPPRKSGPIVEIAAFRESTYLLFAISMFFVLWAAYFAYYYARAYALNVLGGSQSTSFTMLLILNAMGIPGRIVPALLADRYFGAVNTFIPVIFCAAICVFGWIGVRSLAADYAWLCVYGFFGAAIQGMFPSTLAAITTDLRKVGTRIGMIFTIVSVAALTGPPLAGKLIEASGGSYLGVQIWGGSCLITGGLLLIAAKRASEHQSTDGSKDG</sequence>
<evidence type="ECO:0000256" key="2">
    <source>
        <dbReference type="ARBA" id="ARBA00006727"/>
    </source>
</evidence>
<keyword evidence="5" id="KW-1185">Reference proteome</keyword>
<feature type="transmembrane region" description="Helical" evidence="3">
    <location>
        <begin position="187"/>
        <end position="207"/>
    </location>
</feature>
<feature type="transmembrane region" description="Helical" evidence="3">
    <location>
        <begin position="387"/>
        <end position="407"/>
    </location>
</feature>
<dbReference type="EMBL" id="AZGY01000026">
    <property type="protein sequence ID" value="KZZ89193.1"/>
    <property type="molecule type" value="Genomic_DNA"/>
</dbReference>
<dbReference type="PANTHER" id="PTHR11360:SF130">
    <property type="entry name" value="MAJOR FACILITATOR SUPERFAMILY (MFS) PROFILE DOMAIN-CONTAINING PROTEIN-RELATED"/>
    <property type="match status" value="1"/>
</dbReference>
<feature type="transmembrane region" description="Helical" evidence="3">
    <location>
        <begin position="54"/>
        <end position="72"/>
    </location>
</feature>
<gene>
    <name evidence="4" type="ORF">AAL_07841</name>
</gene>
<name>A0A162I6B2_9HYPO</name>
<reference evidence="4 5" key="1">
    <citation type="journal article" date="2016" name="Genome Biol. Evol.">
        <title>Divergent and convergent evolution of fungal pathogenicity.</title>
        <authorList>
            <person name="Shang Y."/>
            <person name="Xiao G."/>
            <person name="Zheng P."/>
            <person name="Cen K."/>
            <person name="Zhan S."/>
            <person name="Wang C."/>
        </authorList>
    </citation>
    <scope>NUCLEOTIDE SEQUENCE [LARGE SCALE GENOMIC DNA]</scope>
    <source>
        <strain evidence="4 5">RCEF 2490</strain>
    </source>
</reference>
<dbReference type="PANTHER" id="PTHR11360">
    <property type="entry name" value="MONOCARBOXYLATE TRANSPORTER"/>
    <property type="match status" value="1"/>
</dbReference>
<dbReference type="OrthoDB" id="2019491at2759"/>
<feature type="transmembrane region" description="Helical" evidence="3">
    <location>
        <begin position="294"/>
        <end position="315"/>
    </location>
</feature>